<protein>
    <submittedName>
        <fullName evidence="7">Dehydrogenase</fullName>
    </submittedName>
</protein>
<evidence type="ECO:0000313" key="7">
    <source>
        <dbReference type="EMBL" id="GCB29649.1"/>
    </source>
</evidence>
<reference evidence="7 8" key="1">
    <citation type="submission" date="2018-10" db="EMBL/GenBank/DDBJ databases">
        <title>Draft Genome Sequence of Anaerotignum sp. KCTC 15736.</title>
        <authorList>
            <person name="Choi S.H."/>
            <person name="Kim J.S."/>
            <person name="Kang S.W."/>
            <person name="Lee J.S."/>
            <person name="Park S.H."/>
        </authorList>
    </citation>
    <scope>NUCLEOTIDE SEQUENCE [LARGE SCALE GENOMIC DNA]</scope>
    <source>
        <strain evidence="7 8">KCTC 15736</strain>
    </source>
</reference>
<dbReference type="PANTHER" id="PTHR43641">
    <property type="entry name" value="FORMATE ACETYLTRANSFERASE 3-RELATED"/>
    <property type="match status" value="1"/>
</dbReference>
<evidence type="ECO:0000313" key="8">
    <source>
        <dbReference type="Proteomes" id="UP000287361"/>
    </source>
</evidence>
<dbReference type="GO" id="GO:0005829">
    <property type="term" value="C:cytosol"/>
    <property type="evidence" value="ECO:0007669"/>
    <property type="project" value="TreeGrafter"/>
</dbReference>
<dbReference type="Proteomes" id="UP000287361">
    <property type="component" value="Unassembled WGS sequence"/>
</dbReference>
<dbReference type="SUPFAM" id="SSF51998">
    <property type="entry name" value="PFL-like glycyl radical enzymes"/>
    <property type="match status" value="1"/>
</dbReference>
<dbReference type="InterPro" id="IPR051215">
    <property type="entry name" value="GRE"/>
</dbReference>
<proteinExistence type="predicted"/>
<dbReference type="GO" id="GO:0016829">
    <property type="term" value="F:lyase activity"/>
    <property type="evidence" value="ECO:0007669"/>
    <property type="project" value="UniProtKB-KW"/>
</dbReference>
<dbReference type="EMBL" id="BHVZ01000002">
    <property type="protein sequence ID" value="GCB29649.1"/>
    <property type="molecule type" value="Genomic_DNA"/>
</dbReference>
<organism evidence="7 8">
    <name type="scientific">Anaerotignum faecicola</name>
    <dbReference type="NCBI Taxonomy" id="2358141"/>
    <lineage>
        <taxon>Bacteria</taxon>
        <taxon>Bacillati</taxon>
        <taxon>Bacillota</taxon>
        <taxon>Clostridia</taxon>
        <taxon>Lachnospirales</taxon>
        <taxon>Anaerotignaceae</taxon>
        <taxon>Anaerotignum</taxon>
    </lineage>
</organism>
<name>A0A401LDL8_9FIRM</name>
<dbReference type="InterPro" id="IPR001150">
    <property type="entry name" value="Gly_radical"/>
</dbReference>
<keyword evidence="1 3" id="KW-0556">Organic radical</keyword>
<keyword evidence="2" id="KW-0456">Lyase</keyword>
<feature type="modified residue" description="Glycine radical" evidence="3">
    <location>
        <position position="618"/>
    </location>
</feature>
<accession>A0A401LDL8</accession>
<dbReference type="Gene3D" id="3.20.70.20">
    <property type="match status" value="1"/>
</dbReference>
<evidence type="ECO:0000259" key="5">
    <source>
        <dbReference type="PROSITE" id="PS51149"/>
    </source>
</evidence>
<dbReference type="InterPro" id="IPR004184">
    <property type="entry name" value="PFL_dom"/>
</dbReference>
<feature type="domain" description="Glycine radical" evidence="5">
    <location>
        <begin position="522"/>
        <end position="643"/>
    </location>
</feature>
<evidence type="ECO:0000256" key="2">
    <source>
        <dbReference type="ARBA" id="ARBA00023239"/>
    </source>
</evidence>
<evidence type="ECO:0000256" key="1">
    <source>
        <dbReference type="ARBA" id="ARBA00022818"/>
    </source>
</evidence>
<evidence type="ECO:0000259" key="6">
    <source>
        <dbReference type="PROSITE" id="PS51554"/>
    </source>
</evidence>
<dbReference type="PROSITE" id="PS51149">
    <property type="entry name" value="GLY_RADICAL_2"/>
    <property type="match status" value="1"/>
</dbReference>
<gene>
    <name evidence="7" type="primary">pflD</name>
    <name evidence="7" type="ORF">KGMB03357_13100</name>
</gene>
<keyword evidence="4" id="KW-0175">Coiled coil</keyword>
<feature type="coiled-coil region" evidence="4">
    <location>
        <begin position="65"/>
        <end position="96"/>
    </location>
</feature>
<dbReference type="Pfam" id="PF02901">
    <property type="entry name" value="PFL-like"/>
    <property type="match status" value="1"/>
</dbReference>
<comment type="caution">
    <text evidence="7">The sequence shown here is derived from an EMBL/GenBank/DDBJ whole genome shotgun (WGS) entry which is preliminary data.</text>
</comment>
<evidence type="ECO:0000256" key="3">
    <source>
        <dbReference type="PROSITE-ProRule" id="PRU00493"/>
    </source>
</evidence>
<sequence>MDTDSKWRNGIGEMSPDYVDQLFPKGFGGIKKEAEGYMAELNEAIPEEKDKLIFYRSIVLVCDGIVRLANRYAEKAREMAAEEKDEERKAELLEIAATCEAVPENPPKSFREAIQFTWFVQLGGIISENPLALNPGRFDQYIYPYYKTDLDAGKIDYDTALELVECLWLKYSEWAWTISANTADFFAGYTNFENLTVGGTTKDGRDGTNDISYMAIQATKETKCHQPTLSCRIHADCPPAFMEAVTELVSTGSGFPAIHSDRTGYEMLRNLGYEPEDARDWNNCGCVVPHSRKTFEWTSSCNISFAAALEFALNEGKSRLTGEQVALPEKDPKTFTSYEEIEAALFRQFSYMVKHGVISLLTAQKIHKEQAPRPFLSACNEYCVKNGKDLVDGGAKYNIGPVFTGVGLSVTANSLAVIKKLVFEEKSVTLSELIDALNNNWEGYEALRAKAQAVPKYGNDDDYVDSIAKKLADYFYHDVTSYKDIYGHHFVTAFMGISNYLPTGKVLGATPDGRRAKDPINEGVSPYTGTDTSTCLAALRSSAKLNHDIHSGGTLLNLRLNHDLVATKRGRANLGAMLQSYFALGAFHVQFNTISNEVLKDAQAHPENYRDLLVRVAGYSTQFVNLSKSMQDSIMARNAHEEF</sequence>
<dbReference type="PROSITE" id="PS51554">
    <property type="entry name" value="PFL"/>
    <property type="match status" value="1"/>
</dbReference>
<evidence type="ECO:0000256" key="4">
    <source>
        <dbReference type="SAM" id="Coils"/>
    </source>
</evidence>
<keyword evidence="8" id="KW-1185">Reference proteome</keyword>
<dbReference type="PANTHER" id="PTHR43641:SF2">
    <property type="entry name" value="DEHYDRATASE YBIW-RELATED"/>
    <property type="match status" value="1"/>
</dbReference>
<feature type="domain" description="PFL" evidence="6">
    <location>
        <begin position="1"/>
        <end position="515"/>
    </location>
</feature>
<dbReference type="AlphaFoldDB" id="A0A401LDL8"/>
<dbReference type="Pfam" id="PF01228">
    <property type="entry name" value="Gly_radical"/>
    <property type="match status" value="1"/>
</dbReference>